<keyword evidence="4" id="KW-1185">Reference proteome</keyword>
<dbReference type="EMBL" id="BOMB01000021">
    <property type="protein sequence ID" value="GID12961.1"/>
    <property type="molecule type" value="Genomic_DNA"/>
</dbReference>
<sequence length="165" mass="17291">MNAAVPDPPPRPDRRMGEPAPDARAELAARQAELVAALVAGGTVPAGFDADDLGVARRALLRKRSGEVRRVWPLLAGSCPDFAATFAQWADGRVPAGALRDGWDLARELATAGTLPPPAAAELAAREATARYDGESAPRRRRLPAVRRVGGAVAVQAFGRVRVSG</sequence>
<dbReference type="AlphaFoldDB" id="A0A8J3J7B7"/>
<evidence type="ECO:0000313" key="4">
    <source>
        <dbReference type="Proteomes" id="UP000612808"/>
    </source>
</evidence>
<evidence type="ECO:0000313" key="3">
    <source>
        <dbReference type="EMBL" id="GID12961.1"/>
    </source>
</evidence>
<dbReference type="Pfam" id="PF26136">
    <property type="entry name" value="SCO6045_C"/>
    <property type="match status" value="1"/>
</dbReference>
<feature type="domain" description="SCO6045-like C-terminal" evidence="2">
    <location>
        <begin position="28"/>
        <end position="110"/>
    </location>
</feature>
<evidence type="ECO:0000256" key="1">
    <source>
        <dbReference type="SAM" id="MobiDB-lite"/>
    </source>
</evidence>
<gene>
    <name evidence="3" type="ORF">Aru02nite_38500</name>
</gene>
<feature type="region of interest" description="Disordered" evidence="1">
    <location>
        <begin position="1"/>
        <end position="24"/>
    </location>
</feature>
<dbReference type="RefSeq" id="WP_373324908.1">
    <property type="nucleotide sequence ID" value="NZ_BOMB01000021.1"/>
</dbReference>
<reference evidence="3" key="1">
    <citation type="submission" date="2021-01" db="EMBL/GenBank/DDBJ databases">
        <title>Whole genome shotgun sequence of Actinocatenispora rupis NBRC 107355.</title>
        <authorList>
            <person name="Komaki H."/>
            <person name="Tamura T."/>
        </authorList>
    </citation>
    <scope>NUCLEOTIDE SEQUENCE</scope>
    <source>
        <strain evidence="3">NBRC 107355</strain>
    </source>
</reference>
<feature type="compositionally biased region" description="Basic and acidic residues" evidence="1">
    <location>
        <begin position="10"/>
        <end position="24"/>
    </location>
</feature>
<dbReference type="InterPro" id="IPR058711">
    <property type="entry name" value="SCO6045-like_C"/>
</dbReference>
<comment type="caution">
    <text evidence="3">The sequence shown here is derived from an EMBL/GenBank/DDBJ whole genome shotgun (WGS) entry which is preliminary data.</text>
</comment>
<accession>A0A8J3J7B7</accession>
<protein>
    <recommendedName>
        <fullName evidence="2">SCO6045-like C-terminal domain-containing protein</fullName>
    </recommendedName>
</protein>
<name>A0A8J3J7B7_9ACTN</name>
<dbReference type="Proteomes" id="UP000612808">
    <property type="component" value="Unassembled WGS sequence"/>
</dbReference>
<proteinExistence type="predicted"/>
<evidence type="ECO:0000259" key="2">
    <source>
        <dbReference type="Pfam" id="PF26136"/>
    </source>
</evidence>
<organism evidence="3 4">
    <name type="scientific">Actinocatenispora rupis</name>
    <dbReference type="NCBI Taxonomy" id="519421"/>
    <lineage>
        <taxon>Bacteria</taxon>
        <taxon>Bacillati</taxon>
        <taxon>Actinomycetota</taxon>
        <taxon>Actinomycetes</taxon>
        <taxon>Micromonosporales</taxon>
        <taxon>Micromonosporaceae</taxon>
        <taxon>Actinocatenispora</taxon>
    </lineage>
</organism>